<feature type="domain" description="Cilia- and flagella-associated protein 69 ARM repeats" evidence="2">
    <location>
        <begin position="50"/>
        <end position="767"/>
    </location>
</feature>
<evidence type="ECO:0000313" key="4">
    <source>
        <dbReference type="Proteomes" id="UP000736164"/>
    </source>
</evidence>
<protein>
    <submittedName>
        <fullName evidence="3">CFA69 protein</fullName>
    </submittedName>
</protein>
<organism evidence="3 4">
    <name type="scientific">Atractosteus spatula</name>
    <name type="common">Alligator gar</name>
    <name type="synonym">Lepisosteus spatula</name>
    <dbReference type="NCBI Taxonomy" id="7917"/>
    <lineage>
        <taxon>Eukaryota</taxon>
        <taxon>Metazoa</taxon>
        <taxon>Chordata</taxon>
        <taxon>Craniata</taxon>
        <taxon>Vertebrata</taxon>
        <taxon>Euteleostomi</taxon>
        <taxon>Actinopterygii</taxon>
        <taxon>Neopterygii</taxon>
        <taxon>Holostei</taxon>
        <taxon>Semionotiformes</taxon>
        <taxon>Lepisosteidae</taxon>
        <taxon>Atractosteus</taxon>
    </lineage>
</organism>
<dbReference type="SUPFAM" id="SSF48371">
    <property type="entry name" value="ARM repeat"/>
    <property type="match status" value="2"/>
</dbReference>
<evidence type="ECO:0000313" key="3">
    <source>
        <dbReference type="EMBL" id="MBN3315276.1"/>
    </source>
</evidence>
<dbReference type="GO" id="GO:0097730">
    <property type="term" value="C:non-motile cilium"/>
    <property type="evidence" value="ECO:0007669"/>
    <property type="project" value="TreeGrafter"/>
</dbReference>
<accession>A0A8J7NM03</accession>
<proteinExistence type="predicted"/>
<feature type="region of interest" description="Disordered" evidence="1">
    <location>
        <begin position="1"/>
        <end position="23"/>
    </location>
</feature>
<dbReference type="FunFam" id="1.25.10.10:FF:000863">
    <property type="entry name" value="cilia- and flagella-associated protein 69 isoform X2"/>
    <property type="match status" value="1"/>
</dbReference>
<sequence>MPASENGVTRSTGVGGASKVVSEKSGAPVVRHVITDSDLGTPEGSSMKPVELSQVIKLIEDPFASTLKERHLFVLKKVVKRYQNGFLLKDLVQIFKILNLCAEKAKDHPEYTQIMCGLLKLCSLPFLKEKSTDETNYAQIVKESISQMGYMMRVPIVEVRLQICASIISFYSPKMPKDHVEGFQPTSPAYKVQMAEKSGIAETLVLSMALLEGQPEVRLQVLRALQMLSRSSEMNCSLILKAGGASKICSQMNGHDPSGQLLFRSSEILWNLLENGCKEEVTSQLSNLDCIMALKDAFLNQLLKGFRQYDLQLRNDLLVIITVVAENPKAPIIESGFAKQLILFATFPEIKTHNPLVRNLKLSFNNEDFEMKKLFFNGIAVMSRDLSAVQLFKECKVLLALFHHIKLSEKPAALEWTAVQQEELQLQALATLATVAPLLLDDYMTCQGSTRLLLLLEWCVSEDGYFGHGNSFHGSGGKGSKKAQMRYCLRLLRAMTSLGDEMANQDLCDQGVISQLVGILKNMADATEEDDALIIEIKTDMLLILSTLCENDMHRKELFGSDGVEMTTQLLKMDPTKFHCGLGHNKLILSTVDCIWSCIVGCYTTEDLFLTKEGIFLLLDLLHSSPRNMQNVILGTLLEFCDNPKSISHINTWRGDKDLTAAVLLVRLWRTEESELGVRRDEHGRIVDAKKPLLCYYQEEEQVVPLSANRPSAAVMEVSENMRAKIYSVFCKLGFEDLPGLTTGDYVTLAIISRYLDFKVGEVWNEISRELEVEGVRPVTPDKEALETIAKSSEDMAKTVAALQTHMLEHQQQQDLLDEQQMYAEIRSNRKQQDLDVKSWEDFVAKTSNHAVLKVAKQLQEKFIESSKLKIKHQDAIFHPTQITGLQTTNFCGRLVTVDSTPTHLTGGPLAKTDLALERASIRGGALQKTKAAKELSYR</sequence>
<keyword evidence="4" id="KW-1185">Reference proteome</keyword>
<feature type="non-terminal residue" evidence="3">
    <location>
        <position position="939"/>
    </location>
</feature>
<reference evidence="3" key="1">
    <citation type="journal article" date="2021" name="Cell">
        <title>Tracing the genetic footprints of vertebrate landing in non-teleost ray-finned fishes.</title>
        <authorList>
            <person name="Bi X."/>
            <person name="Wang K."/>
            <person name="Yang L."/>
            <person name="Pan H."/>
            <person name="Jiang H."/>
            <person name="Wei Q."/>
            <person name="Fang M."/>
            <person name="Yu H."/>
            <person name="Zhu C."/>
            <person name="Cai Y."/>
            <person name="He Y."/>
            <person name="Gan X."/>
            <person name="Zeng H."/>
            <person name="Yu D."/>
            <person name="Zhu Y."/>
            <person name="Jiang H."/>
            <person name="Qiu Q."/>
            <person name="Yang H."/>
            <person name="Zhang Y.E."/>
            <person name="Wang W."/>
            <person name="Zhu M."/>
            <person name="He S."/>
            <person name="Zhang G."/>
        </authorList>
    </citation>
    <scope>NUCLEOTIDE SEQUENCE</scope>
    <source>
        <strain evidence="3">Allg_001</strain>
    </source>
</reference>
<dbReference type="PANTHER" id="PTHR14716">
    <property type="entry name" value="CILIA- AND FLAGELLA-ASSOCIATED PROTEIN 69"/>
    <property type="match status" value="1"/>
</dbReference>
<dbReference type="GO" id="GO:0097225">
    <property type="term" value="C:sperm midpiece"/>
    <property type="evidence" value="ECO:0007669"/>
    <property type="project" value="TreeGrafter"/>
</dbReference>
<dbReference type="InterPro" id="IPR016024">
    <property type="entry name" value="ARM-type_fold"/>
</dbReference>
<dbReference type="GO" id="GO:1902093">
    <property type="term" value="P:positive regulation of flagellated sperm motility"/>
    <property type="evidence" value="ECO:0007669"/>
    <property type="project" value="TreeGrafter"/>
</dbReference>
<dbReference type="Gene3D" id="1.25.10.10">
    <property type="entry name" value="Leucine-rich Repeat Variant"/>
    <property type="match status" value="2"/>
</dbReference>
<feature type="non-terminal residue" evidence="3">
    <location>
        <position position="1"/>
    </location>
</feature>
<feature type="compositionally biased region" description="Polar residues" evidence="1">
    <location>
        <begin position="1"/>
        <end position="12"/>
    </location>
</feature>
<comment type="caution">
    <text evidence="3">The sequence shown here is derived from an EMBL/GenBank/DDBJ whole genome shotgun (WGS) entry which is preliminary data.</text>
</comment>
<dbReference type="GO" id="GO:1990834">
    <property type="term" value="P:response to odorant"/>
    <property type="evidence" value="ECO:0007669"/>
    <property type="project" value="TreeGrafter"/>
</dbReference>
<dbReference type="Pfam" id="PF21049">
    <property type="entry name" value="CFA69_ARM_rpt"/>
    <property type="match status" value="1"/>
</dbReference>
<dbReference type="AlphaFoldDB" id="A0A8J7NM03"/>
<evidence type="ECO:0000259" key="2">
    <source>
        <dbReference type="Pfam" id="PF21049"/>
    </source>
</evidence>
<dbReference type="Proteomes" id="UP000736164">
    <property type="component" value="Unassembled WGS sequence"/>
</dbReference>
<dbReference type="EMBL" id="JAAWVO010020307">
    <property type="protein sequence ID" value="MBN3315276.1"/>
    <property type="molecule type" value="Genomic_DNA"/>
</dbReference>
<dbReference type="GO" id="GO:0042048">
    <property type="term" value="P:olfactory behavior"/>
    <property type="evidence" value="ECO:0007669"/>
    <property type="project" value="TreeGrafter"/>
</dbReference>
<dbReference type="InterPro" id="IPR011989">
    <property type="entry name" value="ARM-like"/>
</dbReference>
<evidence type="ECO:0000256" key="1">
    <source>
        <dbReference type="SAM" id="MobiDB-lite"/>
    </source>
</evidence>
<dbReference type="InterPro" id="IPR048733">
    <property type="entry name" value="CFA69_ARM_dom"/>
</dbReference>
<name>A0A8J7NM03_ATRSP</name>
<gene>
    <name evidence="3" type="primary">Cfap69</name>
    <name evidence="3" type="ORF">GTO95_0008697</name>
</gene>
<dbReference type="InterPro" id="IPR048732">
    <property type="entry name" value="CFA69"/>
</dbReference>
<dbReference type="PANTHER" id="PTHR14716:SF0">
    <property type="entry name" value="CILIA- AND FLAGELLA-ASSOCIATED PROTEIN 69"/>
    <property type="match status" value="1"/>
</dbReference>